<gene>
    <name evidence="7" type="ORF">CAP_8686</name>
</gene>
<protein>
    <submittedName>
        <fullName evidence="7">Biosynthetic Aromatic amino acid aminotransferase beta</fullName>
    </submittedName>
</protein>
<dbReference type="GO" id="GO:0008483">
    <property type="term" value="F:transaminase activity"/>
    <property type="evidence" value="ECO:0007669"/>
    <property type="project" value="UniProtKB-KW"/>
</dbReference>
<accession>A0A017TE68</accession>
<dbReference type="PANTHER" id="PTHR46383">
    <property type="entry name" value="ASPARTATE AMINOTRANSFERASE"/>
    <property type="match status" value="1"/>
</dbReference>
<comment type="cofactor">
    <cofactor evidence="1">
        <name>pyridoxal 5'-phosphate</name>
        <dbReference type="ChEBI" id="CHEBI:597326"/>
    </cofactor>
</comment>
<proteinExistence type="inferred from homology"/>
<dbReference type="CDD" id="cd00609">
    <property type="entry name" value="AAT_like"/>
    <property type="match status" value="1"/>
</dbReference>
<keyword evidence="5" id="KW-0663">Pyridoxal phosphate</keyword>
<evidence type="ECO:0000313" key="8">
    <source>
        <dbReference type="Proteomes" id="UP000019678"/>
    </source>
</evidence>
<dbReference type="InterPro" id="IPR015421">
    <property type="entry name" value="PyrdxlP-dep_Trfase_major"/>
</dbReference>
<dbReference type="OrthoDB" id="9770700at2"/>
<evidence type="ECO:0000256" key="1">
    <source>
        <dbReference type="ARBA" id="ARBA00001933"/>
    </source>
</evidence>
<dbReference type="STRING" id="1192034.CAP_8686"/>
<comment type="caution">
    <text evidence="7">The sequence shown here is derived from an EMBL/GenBank/DDBJ whole genome shotgun (WGS) entry which is preliminary data.</text>
</comment>
<keyword evidence="4 7" id="KW-0808">Transferase</keyword>
<dbReference type="InterPro" id="IPR004839">
    <property type="entry name" value="Aminotransferase_I/II_large"/>
</dbReference>
<dbReference type="SUPFAM" id="SSF53383">
    <property type="entry name" value="PLP-dependent transferases"/>
    <property type="match status" value="1"/>
</dbReference>
<evidence type="ECO:0000256" key="4">
    <source>
        <dbReference type="ARBA" id="ARBA00022679"/>
    </source>
</evidence>
<keyword evidence="8" id="KW-1185">Reference proteome</keyword>
<keyword evidence="3 7" id="KW-0032">Aminotransferase</keyword>
<evidence type="ECO:0000256" key="3">
    <source>
        <dbReference type="ARBA" id="ARBA00022576"/>
    </source>
</evidence>
<evidence type="ECO:0000259" key="6">
    <source>
        <dbReference type="Pfam" id="PF00155"/>
    </source>
</evidence>
<evidence type="ECO:0000256" key="2">
    <source>
        <dbReference type="ARBA" id="ARBA00007441"/>
    </source>
</evidence>
<dbReference type="InterPro" id="IPR015424">
    <property type="entry name" value="PyrdxlP-dep_Trfase"/>
</dbReference>
<dbReference type="eggNOG" id="COG0436">
    <property type="taxonomic scope" value="Bacteria"/>
</dbReference>
<dbReference type="GO" id="GO:0030170">
    <property type="term" value="F:pyridoxal phosphate binding"/>
    <property type="evidence" value="ECO:0007669"/>
    <property type="project" value="InterPro"/>
</dbReference>
<dbReference type="RefSeq" id="WP_044237470.1">
    <property type="nucleotide sequence ID" value="NZ_ASRX01000009.1"/>
</dbReference>
<evidence type="ECO:0000256" key="5">
    <source>
        <dbReference type="ARBA" id="ARBA00022898"/>
    </source>
</evidence>
<dbReference type="Gene3D" id="3.40.640.10">
    <property type="entry name" value="Type I PLP-dependent aspartate aminotransferase-like (Major domain)"/>
    <property type="match status" value="1"/>
</dbReference>
<dbReference type="Proteomes" id="UP000019678">
    <property type="component" value="Unassembled WGS sequence"/>
</dbReference>
<dbReference type="GO" id="GO:0006520">
    <property type="term" value="P:amino acid metabolic process"/>
    <property type="evidence" value="ECO:0007669"/>
    <property type="project" value="InterPro"/>
</dbReference>
<name>A0A017TE68_9BACT</name>
<evidence type="ECO:0000313" key="7">
    <source>
        <dbReference type="EMBL" id="EYF07563.1"/>
    </source>
</evidence>
<dbReference type="InterPro" id="IPR050596">
    <property type="entry name" value="AspAT/PAT-like"/>
</dbReference>
<feature type="domain" description="Aminotransferase class I/classII large" evidence="6">
    <location>
        <begin position="54"/>
        <end position="428"/>
    </location>
</feature>
<dbReference type="Pfam" id="PF00155">
    <property type="entry name" value="Aminotran_1_2"/>
    <property type="match status" value="1"/>
</dbReference>
<reference evidence="7 8" key="1">
    <citation type="submission" date="2013-05" db="EMBL/GenBank/DDBJ databases">
        <title>Genome assembly of Chondromyces apiculatus DSM 436.</title>
        <authorList>
            <person name="Sharma G."/>
            <person name="Khatri I."/>
            <person name="Kaur C."/>
            <person name="Mayilraj S."/>
            <person name="Subramanian S."/>
        </authorList>
    </citation>
    <scope>NUCLEOTIDE SEQUENCE [LARGE SCALE GENOMIC DNA]</scope>
    <source>
        <strain evidence="7 8">DSM 436</strain>
    </source>
</reference>
<organism evidence="7 8">
    <name type="scientific">Chondromyces apiculatus DSM 436</name>
    <dbReference type="NCBI Taxonomy" id="1192034"/>
    <lineage>
        <taxon>Bacteria</taxon>
        <taxon>Pseudomonadati</taxon>
        <taxon>Myxococcota</taxon>
        <taxon>Polyangia</taxon>
        <taxon>Polyangiales</taxon>
        <taxon>Polyangiaceae</taxon>
        <taxon>Chondromyces</taxon>
    </lineage>
</organism>
<comment type="similarity">
    <text evidence="2">Belongs to the class-I pyridoxal-phosphate-dependent aminotransferase family.</text>
</comment>
<dbReference type="EMBL" id="ASRX01000009">
    <property type="protein sequence ID" value="EYF07563.1"/>
    <property type="molecule type" value="Genomic_DNA"/>
</dbReference>
<dbReference type="PANTHER" id="PTHR46383:SF1">
    <property type="entry name" value="ASPARTATE AMINOTRANSFERASE"/>
    <property type="match status" value="1"/>
</dbReference>
<dbReference type="AlphaFoldDB" id="A0A017TE68"/>
<sequence>MNDVLQKGSSTSPAAPERTISAFRKVPRTGVIYVTTEASRLGFRPGAEEGEDGWCNLGQGQPEIGPLPGAPPRCEAVSIAGDDQEYAPVAGLWELREAVADMYNRTYRRGMPSRYSAENVSISGGGRAALTRAAASLGQINLGHFLPDYTAYEELLDIFRLFSPIPIVLEGERGYAFSVGDLRREILGRGLSALLLSNPCNPTGKHVRGEELAAWVHTARELDCTLLMDEFYSHYVYGMGDVAPMESALRYVEDVNHDPVVVFDGLTKNWRYPGWRVTWTVGPREVIDAVASAGSFLDGGGSKPMQRAAARLLDAEPTRAETTAIHRVFSRKREILLNGLRKLGVTIDVEPEGTFYVWGSVADLPEGINDGHSFFRAALEQRVIVVPGEFFDVNPGKRRAQRPSRFRHHVRFSFGPSEEVLVRAVERLTRMVAEYRR</sequence>